<sequence length="250" mass="28043">MYKPSYILLISLLSFAFVSCKKTEQTPVITHLTLFNAMPGEEKLLPSFRGTAPLNNYYLSSLFYYGVFDIGGRYAITKEDQPLAIYSYPDTLLPNKPLLDLNLKLTKGSINSLYFLGSVAHPDYLLDTYLPPAHQAADSTFGIRFINLSPGSKPVNVYLVSAGERKEAEGLAYKGITGFKNYSATLKTSDYTFEIRDQESQQLLTSYTTIGIGKPTENAWRFRNFTIALIGLPGESTEKLKQKSFLFNNY</sequence>
<evidence type="ECO:0000313" key="2">
    <source>
        <dbReference type="EMBL" id="MBB5619317.1"/>
    </source>
</evidence>
<proteinExistence type="predicted"/>
<gene>
    <name evidence="2" type="ORF">HDE69_000353</name>
</gene>
<comment type="caution">
    <text evidence="2">The sequence shown here is derived from an EMBL/GenBank/DDBJ whole genome shotgun (WGS) entry which is preliminary data.</text>
</comment>
<dbReference type="PROSITE" id="PS51257">
    <property type="entry name" value="PROKAR_LIPOPROTEIN"/>
    <property type="match status" value="1"/>
</dbReference>
<accession>A0A7W8YP89</accession>
<feature type="chain" id="PRO_5030802556" description="DUF4397 domain-containing protein" evidence="1">
    <location>
        <begin position="17"/>
        <end position="250"/>
    </location>
</feature>
<feature type="signal peptide" evidence="1">
    <location>
        <begin position="1"/>
        <end position="16"/>
    </location>
</feature>
<dbReference type="AlphaFoldDB" id="A0A7W8YP89"/>
<dbReference type="Proteomes" id="UP000537718">
    <property type="component" value="Unassembled WGS sequence"/>
</dbReference>
<protein>
    <recommendedName>
        <fullName evidence="4">DUF4397 domain-containing protein</fullName>
    </recommendedName>
</protein>
<evidence type="ECO:0000256" key="1">
    <source>
        <dbReference type="SAM" id="SignalP"/>
    </source>
</evidence>
<reference evidence="2 3" key="1">
    <citation type="submission" date="2020-08" db="EMBL/GenBank/DDBJ databases">
        <title>Genomic Encyclopedia of Type Strains, Phase IV (KMG-V): Genome sequencing to study the core and pangenomes of soil and plant-associated prokaryotes.</title>
        <authorList>
            <person name="Whitman W."/>
        </authorList>
    </citation>
    <scope>NUCLEOTIDE SEQUENCE [LARGE SCALE GENOMIC DNA]</scope>
    <source>
        <strain evidence="2 3">MP7CTX6</strain>
    </source>
</reference>
<evidence type="ECO:0008006" key="4">
    <source>
        <dbReference type="Google" id="ProtNLM"/>
    </source>
</evidence>
<name>A0A7W8YP89_9SPHI</name>
<dbReference type="EMBL" id="JACHCF010000001">
    <property type="protein sequence ID" value="MBB5619317.1"/>
    <property type="molecule type" value="Genomic_DNA"/>
</dbReference>
<dbReference type="RefSeq" id="WP_183865472.1">
    <property type="nucleotide sequence ID" value="NZ_JACHCF010000001.1"/>
</dbReference>
<organism evidence="2 3">
    <name type="scientific">Pedobacter cryoconitis</name>
    <dbReference type="NCBI Taxonomy" id="188932"/>
    <lineage>
        <taxon>Bacteria</taxon>
        <taxon>Pseudomonadati</taxon>
        <taxon>Bacteroidota</taxon>
        <taxon>Sphingobacteriia</taxon>
        <taxon>Sphingobacteriales</taxon>
        <taxon>Sphingobacteriaceae</taxon>
        <taxon>Pedobacter</taxon>
    </lineage>
</organism>
<keyword evidence="1" id="KW-0732">Signal</keyword>
<evidence type="ECO:0000313" key="3">
    <source>
        <dbReference type="Proteomes" id="UP000537718"/>
    </source>
</evidence>